<dbReference type="EMBL" id="JAABNR010000015">
    <property type="protein sequence ID" value="NBZ88945.1"/>
    <property type="molecule type" value="Genomic_DNA"/>
</dbReference>
<feature type="transmembrane region" description="Helical" evidence="1">
    <location>
        <begin position="149"/>
        <end position="167"/>
    </location>
</feature>
<feature type="transmembrane region" description="Helical" evidence="1">
    <location>
        <begin position="111"/>
        <end position="128"/>
    </location>
</feature>
<feature type="transmembrane region" description="Helical" evidence="1">
    <location>
        <begin position="81"/>
        <end position="99"/>
    </location>
</feature>
<keyword evidence="1" id="KW-0812">Transmembrane</keyword>
<feature type="transmembrane region" description="Helical" evidence="1">
    <location>
        <begin position="50"/>
        <end position="69"/>
    </location>
</feature>
<comment type="caution">
    <text evidence="2">The sequence shown here is derived from an EMBL/GenBank/DDBJ whole genome shotgun (WGS) entry which is preliminary data.</text>
</comment>
<accession>A0AAE4YFI4</accession>
<keyword evidence="1" id="KW-1133">Transmembrane helix</keyword>
<reference evidence="2" key="1">
    <citation type="submission" date="2020-01" db="EMBL/GenBank/DDBJ databases">
        <authorList>
            <person name="Chen W.-M."/>
        </authorList>
    </citation>
    <scope>NUCLEOTIDE SEQUENCE</scope>
    <source>
        <strain evidence="2">CYK-10</strain>
    </source>
</reference>
<keyword evidence="3" id="KW-1185">Reference proteome</keyword>
<proteinExistence type="predicted"/>
<feature type="transmembrane region" description="Helical" evidence="1">
    <location>
        <begin position="26"/>
        <end position="44"/>
    </location>
</feature>
<dbReference type="RefSeq" id="WP_168775761.1">
    <property type="nucleotide sequence ID" value="NZ_JAABNR010000015.1"/>
</dbReference>
<organism evidence="2 3">
    <name type="scientific">Stagnihabitans tardus</name>
    <dbReference type="NCBI Taxonomy" id="2699202"/>
    <lineage>
        <taxon>Bacteria</taxon>
        <taxon>Pseudomonadati</taxon>
        <taxon>Pseudomonadota</taxon>
        <taxon>Alphaproteobacteria</taxon>
        <taxon>Rhodobacterales</taxon>
        <taxon>Paracoccaceae</taxon>
        <taxon>Stagnihabitans</taxon>
    </lineage>
</organism>
<sequence>MWDEINQTWAGFKAVFRKEDRSPWTAMLPLLVMAVAWPVLTSLLSSEQEAFMVAFVLAVAIRLAMRADVTVRNLSLSVSGRWSLIFALLFGPLVFAGLVVEGEPIWCQRFLSGYFLMMAGLYLLDVIAGGHAMTRHFVPGTRPLQSDALMARVMAVFYLGLVLLNEAMIQQSLAVWLIYFGLLPMGVNRVAQALSRTVEMAWIKGYGRF</sequence>
<evidence type="ECO:0000256" key="1">
    <source>
        <dbReference type="SAM" id="Phobius"/>
    </source>
</evidence>
<dbReference type="Proteomes" id="UP001193501">
    <property type="component" value="Unassembled WGS sequence"/>
</dbReference>
<keyword evidence="1" id="KW-0472">Membrane</keyword>
<evidence type="ECO:0000313" key="3">
    <source>
        <dbReference type="Proteomes" id="UP001193501"/>
    </source>
</evidence>
<evidence type="ECO:0000313" key="2">
    <source>
        <dbReference type="EMBL" id="NBZ88945.1"/>
    </source>
</evidence>
<protein>
    <submittedName>
        <fullName evidence="2">Uncharacterized protein</fullName>
    </submittedName>
</protein>
<name>A0AAE4YFI4_9RHOB</name>
<dbReference type="AlphaFoldDB" id="A0AAE4YFI4"/>
<gene>
    <name evidence="2" type="ORF">GV832_15230</name>
</gene>
<feature type="transmembrane region" description="Helical" evidence="1">
    <location>
        <begin position="173"/>
        <end position="191"/>
    </location>
</feature>